<evidence type="ECO:0000313" key="7">
    <source>
        <dbReference type="Proteomes" id="UP000008983"/>
    </source>
</evidence>
<feature type="transmembrane region" description="Helical" evidence="5">
    <location>
        <begin position="137"/>
        <end position="158"/>
    </location>
</feature>
<feature type="transmembrane region" description="Helical" evidence="5">
    <location>
        <begin position="50"/>
        <end position="71"/>
    </location>
</feature>
<comment type="similarity">
    <text evidence="5">Belongs to the BI1 family.</text>
</comment>
<feature type="transmembrane region" description="Helical" evidence="5">
    <location>
        <begin position="179"/>
        <end position="209"/>
    </location>
</feature>
<organism evidence="6 7">
    <name type="scientific">Ichthyophthirius multifiliis</name>
    <name type="common">White spot disease agent</name>
    <name type="synonym">Ich</name>
    <dbReference type="NCBI Taxonomy" id="5932"/>
    <lineage>
        <taxon>Eukaryota</taxon>
        <taxon>Sar</taxon>
        <taxon>Alveolata</taxon>
        <taxon>Ciliophora</taxon>
        <taxon>Intramacronucleata</taxon>
        <taxon>Oligohymenophorea</taxon>
        <taxon>Hymenostomatida</taxon>
        <taxon>Ophryoglenina</taxon>
        <taxon>Ichthyophthirius</taxon>
    </lineage>
</organism>
<evidence type="ECO:0000256" key="3">
    <source>
        <dbReference type="ARBA" id="ARBA00022989"/>
    </source>
</evidence>
<evidence type="ECO:0000256" key="5">
    <source>
        <dbReference type="RuleBase" id="RU004379"/>
    </source>
</evidence>
<feature type="transmembrane region" description="Helical" evidence="5">
    <location>
        <begin position="83"/>
        <end position="102"/>
    </location>
</feature>
<keyword evidence="4 5" id="KW-0472">Membrane</keyword>
<keyword evidence="3 5" id="KW-1133">Transmembrane helix</keyword>
<dbReference type="EMBL" id="GL983916">
    <property type="protein sequence ID" value="EGR31101.1"/>
    <property type="molecule type" value="Genomic_DNA"/>
</dbReference>
<feature type="transmembrane region" description="Helical" evidence="5">
    <location>
        <begin position="109"/>
        <end position="131"/>
    </location>
</feature>
<evidence type="ECO:0000256" key="4">
    <source>
        <dbReference type="ARBA" id="ARBA00023136"/>
    </source>
</evidence>
<dbReference type="InterPro" id="IPR006214">
    <property type="entry name" value="Bax_inhibitor_1-related"/>
</dbReference>
<dbReference type="PANTHER" id="PTHR23291">
    <property type="entry name" value="BAX INHIBITOR-RELATED"/>
    <property type="match status" value="1"/>
</dbReference>
<keyword evidence="2 5" id="KW-0812">Transmembrane</keyword>
<gene>
    <name evidence="6" type="ORF">IMG5_117730</name>
</gene>
<proteinExistence type="inferred from homology"/>
<dbReference type="InParanoid" id="G0QUK1"/>
<dbReference type="Pfam" id="PF01027">
    <property type="entry name" value="Bax1-I"/>
    <property type="match status" value="1"/>
</dbReference>
<dbReference type="GeneID" id="14907233"/>
<evidence type="ECO:0000313" key="6">
    <source>
        <dbReference type="EMBL" id="EGR31101.1"/>
    </source>
</evidence>
<reference evidence="6 7" key="1">
    <citation type="submission" date="2011-07" db="EMBL/GenBank/DDBJ databases">
        <authorList>
            <person name="Coyne R."/>
            <person name="Brami D."/>
            <person name="Johnson J."/>
            <person name="Hostetler J."/>
            <person name="Hannick L."/>
            <person name="Clark T."/>
            <person name="Cassidy-Hanley D."/>
            <person name="Inman J."/>
        </authorList>
    </citation>
    <scope>NUCLEOTIDE SEQUENCE [LARGE SCALE GENOMIC DNA]</scope>
    <source>
        <strain evidence="6 7">G5</strain>
    </source>
</reference>
<dbReference type="eggNOG" id="ENOG502SSFQ">
    <property type="taxonomic scope" value="Eukaryota"/>
</dbReference>
<accession>G0QUK1</accession>
<dbReference type="STRING" id="857967.G0QUK1"/>
<dbReference type="RefSeq" id="XP_004034587.1">
    <property type="nucleotide sequence ID" value="XM_004034539.1"/>
</dbReference>
<keyword evidence="7" id="KW-1185">Reference proteome</keyword>
<dbReference type="Proteomes" id="UP000008983">
    <property type="component" value="Unassembled WGS sequence"/>
</dbReference>
<sequence length="260" mass="30358">DLYKQDQSNQQIYSKNNISTSRGAALRYENEDFDHVQLSINPRIIYLRKLYLAISIQLTLIGIFSFLCHQYQELETHLKQNYIYFWICIGGTIAIGVFGLCFRKQIRIFPFNVVCMLLWTLCFGMTLIYILSLGNTIVGLMAFILLSSLVLSQFFYSLTVRYELTYQGSSVFIFGAQLIVFHIFTVLSNISFFYMLFVYFLGFVFAFYLIFDTQSRITGPDYDFSKEEWISGTVLVYIDVMILITRIGDLLRNMLTKKQD</sequence>
<feature type="non-terminal residue" evidence="6">
    <location>
        <position position="1"/>
    </location>
</feature>
<protein>
    <submittedName>
        <fullName evidence="6">Uncharacterized protein</fullName>
    </submittedName>
</protein>
<dbReference type="GO" id="GO:0016020">
    <property type="term" value="C:membrane"/>
    <property type="evidence" value="ECO:0007669"/>
    <property type="project" value="UniProtKB-SubCell"/>
</dbReference>
<dbReference type="OMA" id="EETKWIF"/>
<name>G0QUK1_ICHMU</name>
<dbReference type="OrthoDB" id="304201at2759"/>
<dbReference type="PANTHER" id="PTHR23291:SF47">
    <property type="entry name" value="TRANSMEMBRANE BAX INHIBITOR MOTIF CONTAINING 7"/>
    <property type="match status" value="1"/>
</dbReference>
<evidence type="ECO:0000256" key="2">
    <source>
        <dbReference type="ARBA" id="ARBA00022692"/>
    </source>
</evidence>
<comment type="subcellular location">
    <subcellularLocation>
        <location evidence="1">Membrane</location>
        <topology evidence="1">Multi-pass membrane protein</topology>
    </subcellularLocation>
</comment>
<dbReference type="AlphaFoldDB" id="G0QUK1"/>
<evidence type="ECO:0000256" key="1">
    <source>
        <dbReference type="ARBA" id="ARBA00004141"/>
    </source>
</evidence>